<dbReference type="Proteomes" id="UP000326396">
    <property type="component" value="Linkage Group LG14"/>
</dbReference>
<sequence>MTFNPEDVASSSRDSEGTDQTPNRSLPNEEDSPYSAFSSPRSRVQGRGQIVSGSPLISNKSDPSAAPERTFDNTPIQGFKNLDEVSRRL</sequence>
<gene>
    <name evidence="2" type="ORF">E3N88_12149</name>
</gene>
<dbReference type="EMBL" id="SZYD01000006">
    <property type="protein sequence ID" value="KAD5960677.1"/>
    <property type="molecule type" value="Genomic_DNA"/>
</dbReference>
<evidence type="ECO:0000256" key="1">
    <source>
        <dbReference type="SAM" id="MobiDB-lite"/>
    </source>
</evidence>
<keyword evidence="3" id="KW-1185">Reference proteome</keyword>
<feature type="region of interest" description="Disordered" evidence="1">
    <location>
        <begin position="1"/>
        <end position="89"/>
    </location>
</feature>
<proteinExistence type="predicted"/>
<protein>
    <submittedName>
        <fullName evidence="2">Uncharacterized protein</fullName>
    </submittedName>
</protein>
<comment type="caution">
    <text evidence="2">The sequence shown here is derived from an EMBL/GenBank/DDBJ whole genome shotgun (WGS) entry which is preliminary data.</text>
</comment>
<evidence type="ECO:0000313" key="2">
    <source>
        <dbReference type="EMBL" id="KAD5960677.1"/>
    </source>
</evidence>
<reference evidence="2 3" key="1">
    <citation type="submission" date="2019-05" db="EMBL/GenBank/DDBJ databases">
        <title>Mikania micrantha, genome provides insights into the molecular mechanism of rapid growth.</title>
        <authorList>
            <person name="Liu B."/>
        </authorList>
    </citation>
    <scope>NUCLEOTIDE SEQUENCE [LARGE SCALE GENOMIC DNA]</scope>
    <source>
        <strain evidence="2">NLD-2019</strain>
        <tissue evidence="2">Leaf</tissue>
    </source>
</reference>
<name>A0A5N6P4P0_9ASTR</name>
<evidence type="ECO:0000313" key="3">
    <source>
        <dbReference type="Proteomes" id="UP000326396"/>
    </source>
</evidence>
<feature type="compositionally biased region" description="Polar residues" evidence="1">
    <location>
        <begin position="51"/>
        <end position="62"/>
    </location>
</feature>
<organism evidence="2 3">
    <name type="scientific">Mikania micrantha</name>
    <name type="common">bitter vine</name>
    <dbReference type="NCBI Taxonomy" id="192012"/>
    <lineage>
        <taxon>Eukaryota</taxon>
        <taxon>Viridiplantae</taxon>
        <taxon>Streptophyta</taxon>
        <taxon>Embryophyta</taxon>
        <taxon>Tracheophyta</taxon>
        <taxon>Spermatophyta</taxon>
        <taxon>Magnoliopsida</taxon>
        <taxon>eudicotyledons</taxon>
        <taxon>Gunneridae</taxon>
        <taxon>Pentapetalae</taxon>
        <taxon>asterids</taxon>
        <taxon>campanulids</taxon>
        <taxon>Asterales</taxon>
        <taxon>Asteraceae</taxon>
        <taxon>Asteroideae</taxon>
        <taxon>Heliantheae alliance</taxon>
        <taxon>Eupatorieae</taxon>
        <taxon>Mikania</taxon>
    </lineage>
</organism>
<accession>A0A5N6P4P0</accession>
<dbReference type="AlphaFoldDB" id="A0A5N6P4P0"/>